<gene>
    <name evidence="2" type="ORF">HCT46_06285</name>
</gene>
<evidence type="ECO:0000313" key="3">
    <source>
        <dbReference type="Proteomes" id="UP000752013"/>
    </source>
</evidence>
<accession>A0A968GED5</accession>
<proteinExistence type="predicted"/>
<dbReference type="Gene3D" id="3.20.20.80">
    <property type="entry name" value="Glycosidases"/>
    <property type="match status" value="2"/>
</dbReference>
<feature type="domain" description="Glycosyl hydrolase family 13 catalytic" evidence="1">
    <location>
        <begin position="313"/>
        <end position="732"/>
    </location>
</feature>
<keyword evidence="3" id="KW-1185">Reference proteome</keyword>
<dbReference type="SUPFAM" id="SSF51445">
    <property type="entry name" value="(Trans)glycosidases"/>
    <property type="match status" value="1"/>
</dbReference>
<dbReference type="GO" id="GO:0005975">
    <property type="term" value="P:carbohydrate metabolic process"/>
    <property type="evidence" value="ECO:0007669"/>
    <property type="project" value="InterPro"/>
</dbReference>
<dbReference type="EMBL" id="JAATLK010000001">
    <property type="protein sequence ID" value="NIZ47517.1"/>
    <property type="molecule type" value="Genomic_DNA"/>
</dbReference>
<dbReference type="SMART" id="SM00642">
    <property type="entry name" value="Aamy"/>
    <property type="match status" value="1"/>
</dbReference>
<comment type="caution">
    <text evidence="2">The sequence shown here is derived from an EMBL/GenBank/DDBJ whole genome shotgun (WGS) entry which is preliminary data.</text>
</comment>
<dbReference type="PANTHER" id="PTHR47786:SF2">
    <property type="entry name" value="GLYCOSYL HYDROLASE FAMILY 13 CATALYTIC DOMAIN-CONTAINING PROTEIN"/>
    <property type="match status" value="1"/>
</dbReference>
<dbReference type="RefSeq" id="WP_167703941.1">
    <property type="nucleotide sequence ID" value="NZ_CP118168.1"/>
</dbReference>
<dbReference type="PANTHER" id="PTHR47786">
    <property type="entry name" value="ALPHA-1,4-GLUCAN:MALTOSE-1-PHOSPHATE MALTOSYLTRANSFERASE"/>
    <property type="match status" value="1"/>
</dbReference>
<protein>
    <submittedName>
        <fullName evidence="2">Alpha-amylase</fullName>
    </submittedName>
</protein>
<reference evidence="2" key="1">
    <citation type="submission" date="2020-03" db="EMBL/GenBank/DDBJ databases">
        <title>Spirochaetal bacteria isolated from arthropods constitute a novel genus Entomospira genus novum within the order Spirochaetales.</title>
        <authorList>
            <person name="Grana-Miraglia L."/>
            <person name="Sikutova S."/>
            <person name="Fingerle V."/>
            <person name="Sing A."/>
            <person name="Castillo-Ramirez S."/>
            <person name="Margos G."/>
            <person name="Rudolf I."/>
        </authorList>
    </citation>
    <scope>NUCLEOTIDE SEQUENCE</scope>
    <source>
        <strain evidence="2">BR208</strain>
    </source>
</reference>
<dbReference type="AlphaFoldDB" id="A0A968GED5"/>
<sequence length="1159" mass="137606">MKRDIYLQQGYKSLGVKEAGKREFHISSDIRRKYNFSESLYQLSGNVIFANIHGVRDFCRIANEGRPQEFAWRFSEVNAMGLIDEINHYIIRLYITQHDPKMWEHFLSLLDEQYGSNKRKKMIHLFAAMFEPLSVYLKQETLEDYLNQQIGNETGWHVEMEELWVLYLENMNPAFLPYRELFDDDTLKNESIYSVSITALRHYLSAGKPFGPESETLFELLEKPAKLFPHSLQQQLEYMQRYWTKHFHLERIFTSRLIKSLFALKEEYRSHSVGWSEGKKEIPMYTRNWDEPEAFTDDHEWMPNVVMIAKNALVWLHYLSRKYHKNITRLDQIPSEELEHLASIGINTLWLIGIWQRSYASKRIKQIMGNQQATASAYSLDDNHVAENLGGWPALLGLKEQAALYGIRLASDMVPNHTGMDSRWVAEHPDYFLQRRDLPYDYQYTGENLTQREGLGLYLEDGYFRKEDAAVVFKRVDFHTGDVRYIYHGNDGTMMPWNDTAQIDFLNPKAREAVIQEIVNMSYNFSVIRLDAAMVLVKRHIQRLWYPSLSGNGDCIPSRSEYALSDEDFDRLMPKEFWREVIDRIAKERPQTLLIAEAFWMLEGYFVRSLGMHRVYNSAFMNMLMQEDNQEYRDFIKKTMVFDMGILKRFVNFMSNPDEKTAKEQFGSGDKYIGVLTLMVTLPGLPMFAHGQLEGFQEKYGMEFTQAQWKEEEDMDLALQHQYKIFPLLQQRSLFSESAYFRLYDAKTHHHEVLESVFAYSNCYQDKHAIVLFNNNLHAVSGHIHWSSPYLNQYKELKKETIADAIGLMYHEDHYVIFQEQRSQLWYIRKSTIVHEHGLGFKLMGYESQVFWNFEYVYDAFGYYAWIYHELGGRGVPYNLIETPPATFQLEKEIKEFWNAVLPLSQQVWSNFSHSISEDNEISNEYNREQEQIQELVFSTQEKDLLEQVALRCDSEDSVRSYFQEMDWLQVQRESDYLYSFQDYLTPKAREFFAEDVNLVMFVHYYFWLKKLHLVGVSIEILESDVIQSTLASWWRECSMNQTDIEKLHKLALALVQNPMHAIHDRKELDMWWQVFTDDTFFMYSAGLNVHEDIYYYHEESMIKALSLIVAVAYFEQGLQKVVYQNRSGLNWIQQYRRWLHQLEKSNYNYDRFCQLIIK</sequence>
<name>A0A968GED5_9SPIO</name>
<evidence type="ECO:0000259" key="1">
    <source>
        <dbReference type="SMART" id="SM00642"/>
    </source>
</evidence>
<dbReference type="InterPro" id="IPR017853">
    <property type="entry name" value="GH"/>
</dbReference>
<evidence type="ECO:0000313" key="2">
    <source>
        <dbReference type="EMBL" id="NIZ47517.1"/>
    </source>
</evidence>
<dbReference type="InterPro" id="IPR006047">
    <property type="entry name" value="GH13_cat_dom"/>
</dbReference>
<organism evidence="2 3">
    <name type="scientific">Entomospira nematocerorum</name>
    <dbReference type="NCBI Taxonomy" id="2719987"/>
    <lineage>
        <taxon>Bacteria</taxon>
        <taxon>Pseudomonadati</taxon>
        <taxon>Spirochaetota</taxon>
        <taxon>Spirochaetia</taxon>
        <taxon>Spirochaetales</taxon>
        <taxon>Spirochaetaceae</taxon>
        <taxon>Entomospira</taxon>
    </lineage>
</organism>
<dbReference type="Proteomes" id="UP000752013">
    <property type="component" value="Unassembled WGS sequence"/>
</dbReference>